<reference evidence="1" key="3">
    <citation type="submission" date="2023-04" db="EMBL/GenBank/DDBJ databases">
        <title>WGS assembly of Eucalyptus grandis.</title>
        <authorList>
            <person name="Myburg A."/>
            <person name="Grattapaglia D."/>
            <person name="Tuskan G."/>
            <person name="Hellsten U."/>
            <person name="Hayes R."/>
            <person name="Grimwood J."/>
            <person name="Jenkins J."/>
            <person name="Lindquist E."/>
            <person name="Tice H."/>
            <person name="Bauer D."/>
            <person name="Goodstein D."/>
            <person name="Dubchak I."/>
            <person name="Poliakov A."/>
            <person name="Mizrachi E."/>
            <person name="Kullan A."/>
            <person name="Hussey S."/>
            <person name="Pinard D."/>
            <person name="Van D."/>
            <person name="Singh P."/>
            <person name="Van J."/>
            <person name="Silva-Junior O."/>
            <person name="Togawa R."/>
            <person name="Pappas M."/>
            <person name="Faria D."/>
            <person name="Sansaloni C."/>
            <person name="Petroli C."/>
            <person name="Yang X."/>
            <person name="Ranjan P."/>
            <person name="Tschaplinski T."/>
            <person name="Ye C."/>
            <person name="Li T."/>
            <person name="Sterck L."/>
            <person name="Vanneste K."/>
            <person name="Murat F."/>
            <person name="Soler M."/>
            <person name="Clemente H."/>
            <person name="Saidi N."/>
            <person name="Cassan-Wang H."/>
            <person name="Dunand C."/>
            <person name="Hefer C."/>
            <person name="Bornberg-Bauer E."/>
            <person name="Kersting A."/>
            <person name="Vining K."/>
            <person name="Amarasinghe V."/>
            <person name="Ranik M."/>
            <person name="Naithani S."/>
            <person name="Elser J."/>
            <person name="Boyd A."/>
            <person name="Liston A."/>
            <person name="Spatafora J."/>
            <person name="Dharmwardhana P."/>
            <person name="Raja R."/>
            <person name="Sullivan C."/>
            <person name="Romanel E."/>
            <person name="Alves-Ferreira M."/>
            <person name="Kulheim C."/>
            <person name="Foley W."/>
            <person name="Carocha V."/>
            <person name="Paiva J."/>
            <person name="Kudrna D."/>
            <person name="Brommonschenkel S."/>
            <person name="Pasquali G."/>
            <person name="Byrne M."/>
            <person name="Rigault P."/>
            <person name="Tibbits J."/>
            <person name="Spokevicius A."/>
            <person name="Jones R."/>
            <person name="Steane D."/>
            <person name="Vaillancourt R."/>
            <person name="Potts B."/>
            <person name="Joubert F."/>
            <person name="Barry K."/>
            <person name="Pappas G."/>
            <person name="Strauss S."/>
            <person name="Jaiswal P."/>
            <person name="Grima-Pettenati J."/>
            <person name="Salse J."/>
            <person name="Van D."/>
            <person name="Rokhsar D."/>
            <person name="Schmutz J."/>
        </authorList>
    </citation>
    <scope>NUCLEOTIDE SEQUENCE</scope>
    <source>
        <tissue evidence="1">Leaf extractions</tissue>
    </source>
</reference>
<accession>A0A058ZY32</accession>
<reference evidence="1" key="2">
    <citation type="journal article" date="2014" name="Nature">
        <title>The genome of Eucalyptus grandis.</title>
        <authorList>
            <person name="Myburg A.A."/>
            <person name="Grattapaglia D."/>
            <person name="Tuskan G.A."/>
            <person name="Hellsten U."/>
            <person name="Hayes R.D."/>
            <person name="Grimwood J."/>
            <person name="Jenkins J."/>
            <person name="Lindquist E."/>
            <person name="Tice H."/>
            <person name="Bauer D."/>
            <person name="Goodstein D.M."/>
            <person name="Dubchak I."/>
            <person name="Poliakov A."/>
            <person name="Mizrachi E."/>
            <person name="Kullan A.R."/>
            <person name="Hussey S.G."/>
            <person name="Pinard D."/>
            <person name="van der Merwe K."/>
            <person name="Singh P."/>
            <person name="van Jaarsveld I."/>
            <person name="Silva-Junior O.B."/>
            <person name="Togawa R.C."/>
            <person name="Pappas M.R."/>
            <person name="Faria D.A."/>
            <person name="Sansaloni C.P."/>
            <person name="Petroli C.D."/>
            <person name="Yang X."/>
            <person name="Ranjan P."/>
            <person name="Tschaplinski T.J."/>
            <person name="Ye C.Y."/>
            <person name="Li T."/>
            <person name="Sterck L."/>
            <person name="Vanneste K."/>
            <person name="Murat F."/>
            <person name="Soler M."/>
            <person name="Clemente H.S."/>
            <person name="Saidi N."/>
            <person name="Cassan-Wang H."/>
            <person name="Dunand C."/>
            <person name="Hefer C.A."/>
            <person name="Bornberg-Bauer E."/>
            <person name="Kersting A.R."/>
            <person name="Vining K."/>
            <person name="Amarasinghe V."/>
            <person name="Ranik M."/>
            <person name="Naithani S."/>
            <person name="Elser J."/>
            <person name="Boyd A.E."/>
            <person name="Liston A."/>
            <person name="Spatafora J.W."/>
            <person name="Dharmwardhana P."/>
            <person name="Raja R."/>
            <person name="Sullivan C."/>
            <person name="Romanel E."/>
            <person name="Alves-Ferreira M."/>
            <person name="Kulheim C."/>
            <person name="Foley W."/>
            <person name="Carocha V."/>
            <person name="Paiva J."/>
            <person name="Kudrna D."/>
            <person name="Brommonschenkel S.H."/>
            <person name="Pasquali G."/>
            <person name="Byrne M."/>
            <person name="Rigault P."/>
            <person name="Tibbits J."/>
            <person name="Spokevicius A."/>
            <person name="Jones R.C."/>
            <person name="Steane D.A."/>
            <person name="Vaillancourt R.E."/>
            <person name="Potts B.M."/>
            <person name="Joubert F."/>
            <person name="Barry K."/>
            <person name="Pappas G.J."/>
            <person name="Strauss S.H."/>
            <person name="Jaiswal P."/>
            <person name="Grima-Pettenati J."/>
            <person name="Salse J."/>
            <person name="Van de Peer Y."/>
            <person name="Rokhsar D.S."/>
            <person name="Schmutz J."/>
        </authorList>
    </citation>
    <scope>NUCLEOTIDE SEQUENCE</scope>
    <source>
        <tissue evidence="1">Leaf extractions</tissue>
    </source>
</reference>
<gene>
    <name evidence="2" type="ORF">EUGRSUZ_L00182</name>
</gene>
<evidence type="ECO:0000313" key="1">
    <source>
        <dbReference type="EMBL" id="KAK2633233.1"/>
    </source>
</evidence>
<dbReference type="Proteomes" id="UP000030711">
    <property type="component" value="Unassembled WGS sequence"/>
</dbReference>
<organism evidence="2">
    <name type="scientific">Eucalyptus grandis</name>
    <name type="common">Flooded gum</name>
    <dbReference type="NCBI Taxonomy" id="71139"/>
    <lineage>
        <taxon>Eukaryota</taxon>
        <taxon>Viridiplantae</taxon>
        <taxon>Streptophyta</taxon>
        <taxon>Embryophyta</taxon>
        <taxon>Tracheophyta</taxon>
        <taxon>Spermatophyta</taxon>
        <taxon>Magnoliopsida</taxon>
        <taxon>eudicotyledons</taxon>
        <taxon>Gunneridae</taxon>
        <taxon>Pentapetalae</taxon>
        <taxon>rosids</taxon>
        <taxon>malvids</taxon>
        <taxon>Myrtales</taxon>
        <taxon>Myrtaceae</taxon>
        <taxon>Myrtoideae</taxon>
        <taxon>Eucalypteae</taxon>
        <taxon>Eucalyptus</taxon>
    </lineage>
</organism>
<evidence type="ECO:0000313" key="2">
    <source>
        <dbReference type="EMBL" id="KCW45920.1"/>
    </source>
</evidence>
<keyword evidence="3" id="KW-1185">Reference proteome</keyword>
<name>A0A058ZY32_EUCGR</name>
<dbReference type="EMBL" id="KK198767">
    <property type="protein sequence ID" value="KCW45920.1"/>
    <property type="molecule type" value="Genomic_DNA"/>
</dbReference>
<reference evidence="1" key="4">
    <citation type="submission" date="2023-07" db="EMBL/GenBank/DDBJ databases">
        <authorList>
            <person name="Myburg A.A."/>
            <person name="Grattapaglia D."/>
            <person name="Tuskan G.A."/>
            <person name="Hellsten U."/>
            <person name="Hayes R.D."/>
            <person name="Grimwood J."/>
            <person name="Jenkins J."/>
            <person name="Lindquist E."/>
            <person name="Tice H."/>
            <person name="Bauer D."/>
            <person name="Goodstein D.M."/>
            <person name="Dubchak I."/>
            <person name="Poliakov A."/>
            <person name="Mizrachi E."/>
            <person name="Kullan A.R."/>
            <person name="Hussey S.G."/>
            <person name="Pinard D."/>
            <person name="Van D.M."/>
            <person name="Singh P."/>
            <person name="Van J.I."/>
            <person name="Silva-Junior O.B."/>
            <person name="Togawa R.C."/>
            <person name="Pappas M.R."/>
            <person name="Faria D.A."/>
            <person name="Sansaloni C.P."/>
            <person name="Petroli C.D."/>
            <person name="Yang X."/>
            <person name="Ranjan P."/>
            <person name="Tschaplinski T.J."/>
            <person name="Ye C.Y."/>
            <person name="Li T."/>
            <person name="Sterck L."/>
            <person name="Vanneste K."/>
            <person name="Murat F."/>
            <person name="Soler M."/>
            <person name="Clemente H.S."/>
            <person name="Saidi N."/>
            <person name="Cassan-Wang H."/>
            <person name="Dunand C."/>
            <person name="Hefer C.A."/>
            <person name="Bornberg-Bauer E."/>
            <person name="Kersting A.R."/>
            <person name="Vining K."/>
            <person name="Amarasinghe V."/>
            <person name="Ranik M."/>
            <person name="Naithani S."/>
            <person name="Elser J."/>
            <person name="Boyd A.E."/>
            <person name="Liston A."/>
            <person name="Spatafora J.W."/>
            <person name="Dharmwardhana P."/>
            <person name="Raja R."/>
            <person name="Sullivan C."/>
            <person name="Romanel E."/>
            <person name="Alves-Ferreira M."/>
            <person name="Kulheim C."/>
            <person name="Foley W."/>
            <person name="Carocha V."/>
            <person name="Paiva J."/>
            <person name="Kudrna D."/>
            <person name="Brommonschenkel S.H."/>
            <person name="Pasquali G."/>
            <person name="Byrne M."/>
            <person name="Rigault P."/>
            <person name="Tibbits J."/>
            <person name="Spokevicius A."/>
            <person name="Jones R.C."/>
            <person name="Steane D.A."/>
            <person name="Vaillancourt R.E."/>
            <person name="Potts B.M."/>
            <person name="Joubert F."/>
            <person name="Barry K."/>
            <person name="Pappas G.J."/>
            <person name="Strauss S.H."/>
            <person name="Jaiswal P."/>
            <person name="Grima-Pettenati J."/>
            <person name="Salse J."/>
            <person name="Van D.P."/>
            <person name="Rokhsar D.S."/>
            <person name="Schmutz J."/>
        </authorList>
    </citation>
    <scope>NUCLEOTIDE SEQUENCE</scope>
    <source>
        <tissue evidence="1">Leaf extractions</tissue>
    </source>
</reference>
<evidence type="ECO:0000313" key="3">
    <source>
        <dbReference type="Proteomes" id="UP000030711"/>
    </source>
</evidence>
<dbReference type="EMBL" id="MU848261">
    <property type="protein sequence ID" value="KAK2633233.1"/>
    <property type="molecule type" value="Genomic_DNA"/>
</dbReference>
<dbReference type="Gramene" id="KCW45920">
    <property type="protein sequence ID" value="KCW45920"/>
    <property type="gene ID" value="EUGRSUZ_L00182"/>
</dbReference>
<sequence>MTGMEVEVVDTMVLIEMVVDLAGAIEIVVLKEDHEMTAIIRTILVPMDVIVQETSVQGRKNSPARILCCLRCFDAQFHYSYIMIRGFSLKNSESPFGLKKLFCAINSVNFVSPFTHCTDGGVPFSVKCRDLLEALVSMAI</sequence>
<dbReference type="AlphaFoldDB" id="A0A058ZY32"/>
<protein>
    <submittedName>
        <fullName evidence="2">Uncharacterized protein</fullName>
    </submittedName>
</protein>
<dbReference type="InParanoid" id="A0A058ZY32"/>
<reference evidence="2" key="1">
    <citation type="submission" date="2013-07" db="EMBL/GenBank/DDBJ databases">
        <title>The genome of Eucalyptus grandis.</title>
        <authorList>
            <person name="Schmutz J."/>
            <person name="Hayes R."/>
            <person name="Myburg A."/>
            <person name="Tuskan G."/>
            <person name="Grattapaglia D."/>
            <person name="Rokhsar D.S."/>
        </authorList>
    </citation>
    <scope>NUCLEOTIDE SEQUENCE</scope>
    <source>
        <tissue evidence="2">Leaf extractions</tissue>
    </source>
</reference>
<proteinExistence type="predicted"/>